<dbReference type="Pfam" id="PF12937">
    <property type="entry name" value="F-box-like"/>
    <property type="match status" value="1"/>
</dbReference>
<dbReference type="Gene3D" id="1.20.1280.50">
    <property type="match status" value="1"/>
</dbReference>
<feature type="repeat" description="WD" evidence="3">
    <location>
        <begin position="529"/>
        <end position="552"/>
    </location>
</feature>
<feature type="repeat" description="WD" evidence="3">
    <location>
        <begin position="380"/>
        <end position="419"/>
    </location>
</feature>
<dbReference type="PROSITE" id="PS00678">
    <property type="entry name" value="WD_REPEATS_1"/>
    <property type="match status" value="4"/>
</dbReference>
<dbReference type="PROSITE" id="PS50294">
    <property type="entry name" value="WD_REPEATS_REGION"/>
    <property type="match status" value="5"/>
</dbReference>
<dbReference type="PRINTS" id="PR00320">
    <property type="entry name" value="GPROTEINBRPT"/>
</dbReference>
<organism evidence="6 7">
    <name type="scientific">Pleurodeles waltl</name>
    <name type="common">Iberian ribbed newt</name>
    <dbReference type="NCBI Taxonomy" id="8319"/>
    <lineage>
        <taxon>Eukaryota</taxon>
        <taxon>Metazoa</taxon>
        <taxon>Chordata</taxon>
        <taxon>Craniata</taxon>
        <taxon>Vertebrata</taxon>
        <taxon>Euteleostomi</taxon>
        <taxon>Amphibia</taxon>
        <taxon>Batrachia</taxon>
        <taxon>Caudata</taxon>
        <taxon>Salamandroidea</taxon>
        <taxon>Salamandridae</taxon>
        <taxon>Pleurodelinae</taxon>
        <taxon>Pleurodeles</taxon>
    </lineage>
</organism>
<dbReference type="Proteomes" id="UP001066276">
    <property type="component" value="Chromosome 3_2"/>
</dbReference>
<dbReference type="InterPro" id="IPR015943">
    <property type="entry name" value="WD40/YVTN_repeat-like_dom_sf"/>
</dbReference>
<gene>
    <name evidence="6" type="ORF">NDU88_007878</name>
</gene>
<dbReference type="CDD" id="cd00200">
    <property type="entry name" value="WD40"/>
    <property type="match status" value="1"/>
</dbReference>
<dbReference type="EMBL" id="JANPWB010000006">
    <property type="protein sequence ID" value="KAJ1182694.1"/>
    <property type="molecule type" value="Genomic_DNA"/>
</dbReference>
<dbReference type="GO" id="GO:0005737">
    <property type="term" value="C:cytoplasm"/>
    <property type="evidence" value="ECO:0007669"/>
    <property type="project" value="TreeGrafter"/>
</dbReference>
<feature type="repeat" description="WD" evidence="3">
    <location>
        <begin position="420"/>
        <end position="461"/>
    </location>
</feature>
<protein>
    <recommendedName>
        <fullName evidence="5">F-box domain-containing protein</fullName>
    </recommendedName>
</protein>
<dbReference type="SMART" id="SM00256">
    <property type="entry name" value="FBOX"/>
    <property type="match status" value="1"/>
</dbReference>
<dbReference type="PANTHER" id="PTHR19849:SF1">
    <property type="entry name" value="F-BOX_WD REPEAT-CONTAINING PROTEIN 7"/>
    <property type="match status" value="1"/>
</dbReference>
<evidence type="ECO:0000313" key="7">
    <source>
        <dbReference type="Proteomes" id="UP001066276"/>
    </source>
</evidence>
<feature type="domain" description="F-box" evidence="5">
    <location>
        <begin position="211"/>
        <end position="257"/>
    </location>
</feature>
<dbReference type="SUPFAM" id="SSF81383">
    <property type="entry name" value="F-box domain"/>
    <property type="match status" value="1"/>
</dbReference>
<reference evidence="6" key="1">
    <citation type="journal article" date="2022" name="bioRxiv">
        <title>Sequencing and chromosome-scale assembly of the giantPleurodeles waltlgenome.</title>
        <authorList>
            <person name="Brown T."/>
            <person name="Elewa A."/>
            <person name="Iarovenko S."/>
            <person name="Subramanian E."/>
            <person name="Araus A.J."/>
            <person name="Petzold A."/>
            <person name="Susuki M."/>
            <person name="Suzuki K.-i.T."/>
            <person name="Hayashi T."/>
            <person name="Toyoda A."/>
            <person name="Oliveira C."/>
            <person name="Osipova E."/>
            <person name="Leigh N.D."/>
            <person name="Simon A."/>
            <person name="Yun M.H."/>
        </authorList>
    </citation>
    <scope>NUCLEOTIDE SEQUENCE</scope>
    <source>
        <strain evidence="6">20211129_DDA</strain>
        <tissue evidence="6">Liver</tissue>
    </source>
</reference>
<name>A0AAV7U3N0_PLEWA</name>
<keyword evidence="1 3" id="KW-0853">WD repeat</keyword>
<evidence type="ECO:0000256" key="3">
    <source>
        <dbReference type="PROSITE-ProRule" id="PRU00221"/>
    </source>
</evidence>
<feature type="compositionally biased region" description="Basic and acidic residues" evidence="4">
    <location>
        <begin position="120"/>
        <end position="134"/>
    </location>
</feature>
<sequence>RCQVLEQLLLRTDHSHIQQLWTDLQPILHRDFMYAAGKLYPGFRFTPVSTELSRKIRKHIQAGRVGRRLHRIPSVFLRSVGDVRQHISSRIPTRGSNLFVKDQDRLPPLPTLRSSWKMKNVSEEGQRDGLPHISREKHRRGDGRDPSFKGGTQQDQMSARSLTTEQERLIQWYESTWSYKQRTEFLQKLLLQLDARQHYYLSSFLVVMQHKDFIGDLPRKISLHILGLLSPWDLLRASQVNRTWYQLCSCDEVWKPKCEDPALGATATSSPLLDCKIVFKRRYCTQQNWQSGVCQSEVVPGHTAAVFCLALRGDLLASGSQDHTIRVWCLPQCSPLQTLQGHQKGVWGLQFFTDNLLVSCSSDASIKIWNIRLGVCSRTLFGHNGPVWCLALADGLLVSGSQDTKIKVWDLRHCQPVRTLRGHSQAVLALELDPDSRRVYSGSADKCIRIWDLDSGRCLKVMWPTSPDEMPTAAVMSISVAKGYLACCAGSWIWLYHLETCKCLKTYRHNEKRIDCVKLKMSPQDGQGMILSAGQDGAVKYWDLAEPDTSLRKFRGHRGRVTCLLFDDSRIFSASQDRSIRIWDFGGPIPK</sequence>
<dbReference type="GO" id="GO:0005634">
    <property type="term" value="C:nucleus"/>
    <property type="evidence" value="ECO:0007669"/>
    <property type="project" value="TreeGrafter"/>
</dbReference>
<dbReference type="InterPro" id="IPR001680">
    <property type="entry name" value="WD40_rpt"/>
</dbReference>
<dbReference type="GO" id="GO:0043130">
    <property type="term" value="F:ubiquitin binding"/>
    <property type="evidence" value="ECO:0007669"/>
    <property type="project" value="TreeGrafter"/>
</dbReference>
<dbReference type="InterPro" id="IPR020472">
    <property type="entry name" value="WD40_PAC1"/>
</dbReference>
<feature type="compositionally biased region" description="Polar residues" evidence="4">
    <location>
        <begin position="150"/>
        <end position="160"/>
    </location>
</feature>
<dbReference type="InterPro" id="IPR001810">
    <property type="entry name" value="F-box_dom"/>
</dbReference>
<dbReference type="Gene3D" id="2.130.10.10">
    <property type="entry name" value="YVTN repeat-like/Quinoprotein amine dehydrogenase"/>
    <property type="match status" value="3"/>
</dbReference>
<dbReference type="PROSITE" id="PS50082">
    <property type="entry name" value="WD_REPEATS_2"/>
    <property type="match status" value="6"/>
</dbReference>
<feature type="non-terminal residue" evidence="6">
    <location>
        <position position="1"/>
    </location>
</feature>
<dbReference type="AlphaFoldDB" id="A0AAV7U3N0"/>
<feature type="repeat" description="WD" evidence="3">
    <location>
        <begin position="299"/>
        <end position="328"/>
    </location>
</feature>
<dbReference type="GO" id="GO:0010992">
    <property type="term" value="P:ubiquitin recycling"/>
    <property type="evidence" value="ECO:0007669"/>
    <property type="project" value="TreeGrafter"/>
</dbReference>
<keyword evidence="2" id="KW-0677">Repeat</keyword>
<accession>A0AAV7U3N0</accession>
<dbReference type="PROSITE" id="PS50181">
    <property type="entry name" value="FBOX"/>
    <property type="match status" value="1"/>
</dbReference>
<evidence type="ECO:0000256" key="2">
    <source>
        <dbReference type="ARBA" id="ARBA00022737"/>
    </source>
</evidence>
<evidence type="ECO:0000256" key="1">
    <source>
        <dbReference type="ARBA" id="ARBA00022574"/>
    </source>
</evidence>
<comment type="caution">
    <text evidence="6">The sequence shown here is derived from an EMBL/GenBank/DDBJ whole genome shotgun (WGS) entry which is preliminary data.</text>
</comment>
<feature type="repeat" description="WD" evidence="3">
    <location>
        <begin position="339"/>
        <end position="379"/>
    </location>
</feature>
<dbReference type="SMART" id="SM00320">
    <property type="entry name" value="WD40"/>
    <property type="match status" value="6"/>
</dbReference>
<evidence type="ECO:0000313" key="6">
    <source>
        <dbReference type="EMBL" id="KAJ1182694.1"/>
    </source>
</evidence>
<dbReference type="InterPro" id="IPR036047">
    <property type="entry name" value="F-box-like_dom_sf"/>
</dbReference>
<feature type="repeat" description="WD" evidence="3">
    <location>
        <begin position="554"/>
        <end position="584"/>
    </location>
</feature>
<dbReference type="GO" id="GO:0043161">
    <property type="term" value="P:proteasome-mediated ubiquitin-dependent protein catabolic process"/>
    <property type="evidence" value="ECO:0007669"/>
    <property type="project" value="TreeGrafter"/>
</dbReference>
<proteinExistence type="predicted"/>
<keyword evidence="7" id="KW-1185">Reference proteome</keyword>
<dbReference type="Pfam" id="PF00400">
    <property type="entry name" value="WD40"/>
    <property type="match status" value="6"/>
</dbReference>
<dbReference type="InterPro" id="IPR019775">
    <property type="entry name" value="WD40_repeat_CS"/>
</dbReference>
<dbReference type="PANTHER" id="PTHR19849">
    <property type="entry name" value="PHOSPHOLIPASE A-2-ACTIVATING PROTEIN"/>
    <property type="match status" value="1"/>
</dbReference>
<dbReference type="SUPFAM" id="SSF50978">
    <property type="entry name" value="WD40 repeat-like"/>
    <property type="match status" value="1"/>
</dbReference>
<evidence type="ECO:0000256" key="4">
    <source>
        <dbReference type="SAM" id="MobiDB-lite"/>
    </source>
</evidence>
<feature type="region of interest" description="Disordered" evidence="4">
    <location>
        <begin position="117"/>
        <end position="160"/>
    </location>
</feature>
<dbReference type="InterPro" id="IPR036322">
    <property type="entry name" value="WD40_repeat_dom_sf"/>
</dbReference>
<evidence type="ECO:0000259" key="5">
    <source>
        <dbReference type="PROSITE" id="PS50181"/>
    </source>
</evidence>